<proteinExistence type="predicted"/>
<dbReference type="AlphaFoldDB" id="A0A4Y9ZZB6"/>
<dbReference type="InterPro" id="IPR032675">
    <property type="entry name" value="LRR_dom_sf"/>
</dbReference>
<dbReference type="Proteomes" id="UP000298061">
    <property type="component" value="Unassembled WGS sequence"/>
</dbReference>
<dbReference type="SUPFAM" id="SSF52047">
    <property type="entry name" value="RNI-like"/>
    <property type="match status" value="1"/>
</dbReference>
<dbReference type="Gene3D" id="3.80.10.10">
    <property type="entry name" value="Ribonuclease Inhibitor"/>
    <property type="match status" value="1"/>
</dbReference>
<comment type="caution">
    <text evidence="1">The sequence shown here is derived from an EMBL/GenBank/DDBJ whole genome shotgun (WGS) entry which is preliminary data.</text>
</comment>
<name>A0A4Y9ZZB6_9AGAM</name>
<keyword evidence="2" id="KW-1185">Reference proteome</keyword>
<dbReference type="EMBL" id="SFCI01000604">
    <property type="protein sequence ID" value="TFY78849.1"/>
    <property type="molecule type" value="Genomic_DNA"/>
</dbReference>
<evidence type="ECO:0000313" key="1">
    <source>
        <dbReference type="EMBL" id="TFY78849.1"/>
    </source>
</evidence>
<protein>
    <recommendedName>
        <fullName evidence="3">F-box domain-containing protein</fullName>
    </recommendedName>
</protein>
<evidence type="ECO:0008006" key="3">
    <source>
        <dbReference type="Google" id="ProtNLM"/>
    </source>
</evidence>
<gene>
    <name evidence="1" type="ORF">EWM64_g5160</name>
</gene>
<evidence type="ECO:0000313" key="2">
    <source>
        <dbReference type="Proteomes" id="UP000298061"/>
    </source>
</evidence>
<sequence length="345" mass="39316">MSLKLYFGGDWPRECEGFLYAMFSSIRETCPLLETVETRHMMVSDVDWLNALVFSVFFNITHAGFTCQPSFDTLMCLSSMPKLQTLHADSVPWSPFVWGTASLLDFPSLRHLHWPALHYGEVTTFLHRIQLRGQTRKIETIKIINRDFDIAEFVGFLDVLRATCSMQILSSISLWSSSLDENMIDLSPALSLLFPLFDFSCIEVLEIDNLPIEFDDAFLAAASTAWPQLHVLRLTPLRLKASGITLAGLALLSVQSRCLEKLELDITNWSSNIPFPPVQGGNDIETTSLTLSVTINHPLNYYSMERMEWEMQGSAMQDEEKVAKIGIIRSIFPNAKVHYNWLYYR</sequence>
<organism evidence="1 2">
    <name type="scientific">Hericium alpestre</name>
    <dbReference type="NCBI Taxonomy" id="135208"/>
    <lineage>
        <taxon>Eukaryota</taxon>
        <taxon>Fungi</taxon>
        <taxon>Dikarya</taxon>
        <taxon>Basidiomycota</taxon>
        <taxon>Agaricomycotina</taxon>
        <taxon>Agaricomycetes</taxon>
        <taxon>Russulales</taxon>
        <taxon>Hericiaceae</taxon>
        <taxon>Hericium</taxon>
    </lineage>
</organism>
<reference evidence="1 2" key="1">
    <citation type="submission" date="2019-02" db="EMBL/GenBank/DDBJ databases">
        <title>Genome sequencing of the rare red list fungi Hericium alpestre (H. flagellum).</title>
        <authorList>
            <person name="Buettner E."/>
            <person name="Kellner H."/>
        </authorList>
    </citation>
    <scope>NUCLEOTIDE SEQUENCE [LARGE SCALE GENOMIC DNA]</scope>
    <source>
        <strain evidence="1 2">DSM 108284</strain>
    </source>
</reference>
<accession>A0A4Y9ZZB6</accession>